<gene>
    <name evidence="1" type="ORF">Dsin_005158</name>
</gene>
<dbReference type="Proteomes" id="UP001281410">
    <property type="component" value="Unassembled WGS sequence"/>
</dbReference>
<proteinExistence type="predicted"/>
<organism evidence="1 2">
    <name type="scientific">Dipteronia sinensis</name>
    <dbReference type="NCBI Taxonomy" id="43782"/>
    <lineage>
        <taxon>Eukaryota</taxon>
        <taxon>Viridiplantae</taxon>
        <taxon>Streptophyta</taxon>
        <taxon>Embryophyta</taxon>
        <taxon>Tracheophyta</taxon>
        <taxon>Spermatophyta</taxon>
        <taxon>Magnoliopsida</taxon>
        <taxon>eudicotyledons</taxon>
        <taxon>Gunneridae</taxon>
        <taxon>Pentapetalae</taxon>
        <taxon>rosids</taxon>
        <taxon>malvids</taxon>
        <taxon>Sapindales</taxon>
        <taxon>Sapindaceae</taxon>
        <taxon>Hippocastanoideae</taxon>
        <taxon>Acereae</taxon>
        <taxon>Dipteronia</taxon>
    </lineage>
</organism>
<accession>A0AAE0AVX3</accession>
<dbReference type="PANTHER" id="PTHR33116:SF86">
    <property type="entry name" value="REVERSE TRANSCRIPTASE DOMAIN-CONTAINING PROTEIN"/>
    <property type="match status" value="1"/>
</dbReference>
<dbReference type="PANTHER" id="PTHR33116">
    <property type="entry name" value="REVERSE TRANSCRIPTASE ZINC-BINDING DOMAIN-CONTAINING PROTEIN-RELATED-RELATED"/>
    <property type="match status" value="1"/>
</dbReference>
<evidence type="ECO:0008006" key="3">
    <source>
        <dbReference type="Google" id="ProtNLM"/>
    </source>
</evidence>
<dbReference type="EMBL" id="JANJYJ010000002">
    <property type="protein sequence ID" value="KAK3225296.1"/>
    <property type="molecule type" value="Genomic_DNA"/>
</dbReference>
<dbReference type="AlphaFoldDB" id="A0AAE0AVX3"/>
<evidence type="ECO:0000313" key="1">
    <source>
        <dbReference type="EMBL" id="KAK3225296.1"/>
    </source>
</evidence>
<name>A0AAE0AVX3_9ROSI</name>
<reference evidence="1" key="1">
    <citation type="journal article" date="2023" name="Plant J.">
        <title>Genome sequences and population genomics provide insights into the demographic history, inbreeding, and mutation load of two 'living fossil' tree species of Dipteronia.</title>
        <authorList>
            <person name="Feng Y."/>
            <person name="Comes H.P."/>
            <person name="Chen J."/>
            <person name="Zhu S."/>
            <person name="Lu R."/>
            <person name="Zhang X."/>
            <person name="Li P."/>
            <person name="Qiu J."/>
            <person name="Olsen K.M."/>
            <person name="Qiu Y."/>
        </authorList>
    </citation>
    <scope>NUCLEOTIDE SEQUENCE</scope>
    <source>
        <strain evidence="1">NBL</strain>
    </source>
</reference>
<comment type="caution">
    <text evidence="1">The sequence shown here is derived from an EMBL/GenBank/DDBJ whole genome shotgun (WGS) entry which is preliminary data.</text>
</comment>
<evidence type="ECO:0000313" key="2">
    <source>
        <dbReference type="Proteomes" id="UP001281410"/>
    </source>
</evidence>
<protein>
    <recommendedName>
        <fullName evidence="3">Reverse transcriptase zinc-binding domain-containing protein</fullName>
    </recommendedName>
</protein>
<sequence length="334" mass="38550">MSISEASILARSVGVQLVKCHERYLGLSSLAGKNKKQLFDNVKDRIWNKLKGWWQMLFSIEAKEVLLKAVVQYIPTYSMSLFRIPKGLIKDIHRLCAKFWWGSTDTERKLHWCSWSKLCESKDNGGYGFKDLSLFNQAMLAKQCWRLIKYPNSLAARVIKGRYFPSGNFLEAENCSYGSFIWRSLLRGREIIEVGSRWRIGSRSSVLIYSDMWIPRPFSFKIQSPPVLSMDATVRQLMSPSGGWNIPLVQSSFVSEEADYILSIPIGSSQVHDSLQWHFDKKGNYSVKSGYKVGKMLQNRDSPSGSIDKSWWRDLWRLKTPPKVKGFIWRACHQ</sequence>
<keyword evidence="2" id="KW-1185">Reference proteome</keyword>